<reference evidence="2 3" key="1">
    <citation type="journal article" date="2012" name="Proc. Natl. Acad. Sci. U.S.A.">
        <title>Genome and physiology of a model Epsilonproteobacterium responsible for sulfide detoxification in marine oxygen depletion zones.</title>
        <authorList>
            <person name="Grote J."/>
            <person name="Schott T."/>
            <person name="Bruckner C.G."/>
            <person name="Glockner F.O."/>
            <person name="Jost G."/>
            <person name="Teeling H."/>
            <person name="Labrenz M."/>
            <person name="Jurgens K."/>
        </authorList>
    </citation>
    <scope>NUCLEOTIDE SEQUENCE [LARGE SCALE GENOMIC DNA]</scope>
    <source>
        <strain evidence="2 3">GD1</strain>
    </source>
</reference>
<proteinExistence type="predicted"/>
<dbReference type="STRING" id="929558.SMGD1_0706"/>
<evidence type="ECO:0000313" key="2">
    <source>
        <dbReference type="EMBL" id="EHP29233.1"/>
    </source>
</evidence>
<evidence type="ECO:0000313" key="3">
    <source>
        <dbReference type="Proteomes" id="UP000006431"/>
    </source>
</evidence>
<dbReference type="PATRIC" id="fig|929558.5.peg.705"/>
<sequence length="146" mass="17184">MKIIFFILSLSLLLNAQMLQVGDRVNPVKLKSQHDKEHTLVKDGIWIITWDKATTRVANQYFDEHKMPKNINLIVDTSQIPAGIFSLFVRPRMESYQHPILLSFNEKYNLTLPFKEEMLTLLYIKSSKVKKIVYIKDIEELEKTFK</sequence>
<dbReference type="RefSeq" id="WP_008340650.1">
    <property type="nucleotide sequence ID" value="NZ_AFRZ01000001.1"/>
</dbReference>
<dbReference type="Proteomes" id="UP000006431">
    <property type="component" value="Unassembled WGS sequence"/>
</dbReference>
<dbReference type="HOGENOM" id="CLU_1776507_0_0_7"/>
<evidence type="ECO:0000256" key="1">
    <source>
        <dbReference type="SAM" id="SignalP"/>
    </source>
</evidence>
<dbReference type="EMBL" id="AFRZ01000001">
    <property type="protein sequence ID" value="EHP29233.1"/>
    <property type="molecule type" value="Genomic_DNA"/>
</dbReference>
<accession>H1FWB5</accession>
<evidence type="ECO:0008006" key="4">
    <source>
        <dbReference type="Google" id="ProtNLM"/>
    </source>
</evidence>
<organism evidence="2 3">
    <name type="scientific">Sulfurimonas gotlandica (strain DSM 19862 / JCM 16533 / GD1)</name>
    <dbReference type="NCBI Taxonomy" id="929558"/>
    <lineage>
        <taxon>Bacteria</taxon>
        <taxon>Pseudomonadati</taxon>
        <taxon>Campylobacterota</taxon>
        <taxon>Epsilonproteobacteria</taxon>
        <taxon>Campylobacterales</taxon>
        <taxon>Sulfurimonadaceae</taxon>
        <taxon>Sulfurimonas</taxon>
    </lineage>
</organism>
<protein>
    <recommendedName>
        <fullName evidence="4">Periplasmic protein</fullName>
    </recommendedName>
</protein>
<keyword evidence="3" id="KW-1185">Reference proteome</keyword>
<keyword evidence="1" id="KW-0732">Signal</keyword>
<name>H1FWB5_SULGG</name>
<dbReference type="AlphaFoldDB" id="H1FWB5"/>
<feature type="chain" id="PRO_5003550299" description="Periplasmic protein" evidence="1">
    <location>
        <begin position="17"/>
        <end position="146"/>
    </location>
</feature>
<gene>
    <name evidence="2" type="ORF">SMGD1_0706</name>
</gene>
<feature type="signal peptide" evidence="1">
    <location>
        <begin position="1"/>
        <end position="16"/>
    </location>
</feature>
<comment type="caution">
    <text evidence="2">The sequence shown here is derived from an EMBL/GenBank/DDBJ whole genome shotgun (WGS) entry which is preliminary data.</text>
</comment>